<keyword evidence="2" id="KW-1185">Reference proteome</keyword>
<evidence type="ECO:0000313" key="1">
    <source>
        <dbReference type="EMBL" id="GGB10999.1"/>
    </source>
</evidence>
<gene>
    <name evidence="1" type="primary">yrdN</name>
    <name evidence="1" type="ORF">GCM10011491_43670</name>
</gene>
<dbReference type="InterPro" id="IPR014347">
    <property type="entry name" value="Tautomerase/MIF_sf"/>
</dbReference>
<dbReference type="AlphaFoldDB" id="A0A916WM61"/>
<dbReference type="EMBL" id="BMHH01000032">
    <property type="protein sequence ID" value="GGB10999.1"/>
    <property type="molecule type" value="Genomic_DNA"/>
</dbReference>
<dbReference type="Pfam" id="PF14552">
    <property type="entry name" value="Tautomerase_2"/>
    <property type="match status" value="1"/>
</dbReference>
<dbReference type="PANTHER" id="PTHR38460:SF1">
    <property type="entry name" value="TAUTOMERASE YOLI-RELATED"/>
    <property type="match status" value="1"/>
</dbReference>
<dbReference type="InterPro" id="IPR037479">
    <property type="entry name" value="Tauto_MSAD"/>
</dbReference>
<protein>
    <submittedName>
        <fullName evidence="1">Tautomerase YrdN</fullName>
    </submittedName>
</protein>
<dbReference type="Gene3D" id="3.30.429.10">
    <property type="entry name" value="Macrophage Migration Inhibitory Factor"/>
    <property type="match status" value="1"/>
</dbReference>
<accession>A0A916WM61</accession>
<organism evidence="1 2">
    <name type="scientific">Brucella endophytica</name>
    <dbReference type="NCBI Taxonomy" id="1963359"/>
    <lineage>
        <taxon>Bacteria</taxon>
        <taxon>Pseudomonadati</taxon>
        <taxon>Pseudomonadota</taxon>
        <taxon>Alphaproteobacteria</taxon>
        <taxon>Hyphomicrobiales</taxon>
        <taxon>Brucellaceae</taxon>
        <taxon>Brucella/Ochrobactrum group</taxon>
        <taxon>Brucella</taxon>
    </lineage>
</organism>
<evidence type="ECO:0000313" key="2">
    <source>
        <dbReference type="Proteomes" id="UP000646478"/>
    </source>
</evidence>
<reference evidence="1" key="2">
    <citation type="submission" date="2020-09" db="EMBL/GenBank/DDBJ databases">
        <authorList>
            <person name="Sun Q."/>
            <person name="Zhou Y."/>
        </authorList>
    </citation>
    <scope>NUCLEOTIDE SEQUENCE</scope>
    <source>
        <strain evidence="1">CGMCC 1.15082</strain>
    </source>
</reference>
<name>A0A916WM61_9HYPH</name>
<dbReference type="RefSeq" id="WP_188826301.1">
    <property type="nucleotide sequence ID" value="NZ_BMHH01000032.1"/>
</dbReference>
<sequence>MPLMKIHVLKGRSQEQVERLLDTVHEAMVESFKVPERDLYQILTEHEPTHLRALDTGLNIPRTREFVLVEVVTRPRSREEKVDFYKRLTDMLSSNCGVEPSDVMVSMVQNRDDDWSFGMGVAQFLTGELN</sequence>
<proteinExistence type="predicted"/>
<reference evidence="1" key="1">
    <citation type="journal article" date="2014" name="Int. J. Syst. Evol. Microbiol.">
        <title>Complete genome sequence of Corynebacterium casei LMG S-19264T (=DSM 44701T), isolated from a smear-ripened cheese.</title>
        <authorList>
            <consortium name="US DOE Joint Genome Institute (JGI-PGF)"/>
            <person name="Walter F."/>
            <person name="Albersmeier A."/>
            <person name="Kalinowski J."/>
            <person name="Ruckert C."/>
        </authorList>
    </citation>
    <scope>NUCLEOTIDE SEQUENCE</scope>
    <source>
        <strain evidence="1">CGMCC 1.15082</strain>
    </source>
</reference>
<dbReference type="SUPFAM" id="SSF55331">
    <property type="entry name" value="Tautomerase/MIF"/>
    <property type="match status" value="1"/>
</dbReference>
<dbReference type="PANTHER" id="PTHR38460">
    <property type="entry name" value="TAUTOMERASE YOLI-RELATED"/>
    <property type="match status" value="1"/>
</dbReference>
<comment type="caution">
    <text evidence="1">The sequence shown here is derived from an EMBL/GenBank/DDBJ whole genome shotgun (WGS) entry which is preliminary data.</text>
</comment>
<dbReference type="Proteomes" id="UP000646478">
    <property type="component" value="Unassembled WGS sequence"/>
</dbReference>